<comment type="caution">
    <text evidence="2">The sequence shown here is derived from an EMBL/GenBank/DDBJ whole genome shotgun (WGS) entry which is preliminary data.</text>
</comment>
<sequence>MEVEYGWEPAALHQRPAPRPKRSSSSATNSDIGDGEAAPVITLLIPKDVIDAASAFKASWIPSSAKRSL</sequence>
<evidence type="ECO:0000313" key="2">
    <source>
        <dbReference type="EMBL" id="TVU21160.1"/>
    </source>
</evidence>
<gene>
    <name evidence="2" type="ORF">EJB05_30784</name>
</gene>
<dbReference type="Gramene" id="TVU21160">
    <property type="protein sequence ID" value="TVU21160"/>
    <property type="gene ID" value="EJB05_30784"/>
</dbReference>
<dbReference type="EMBL" id="RWGY01000026">
    <property type="protein sequence ID" value="TVU21160.1"/>
    <property type="molecule type" value="Genomic_DNA"/>
</dbReference>
<dbReference type="AlphaFoldDB" id="A0A5J9UDB2"/>
<name>A0A5J9UDB2_9POAL</name>
<evidence type="ECO:0000256" key="1">
    <source>
        <dbReference type="SAM" id="MobiDB-lite"/>
    </source>
</evidence>
<keyword evidence="3" id="KW-1185">Reference proteome</keyword>
<evidence type="ECO:0000313" key="3">
    <source>
        <dbReference type="Proteomes" id="UP000324897"/>
    </source>
</evidence>
<accession>A0A5J9UDB2</accession>
<feature type="region of interest" description="Disordered" evidence="1">
    <location>
        <begin position="1"/>
        <end position="34"/>
    </location>
</feature>
<organism evidence="2 3">
    <name type="scientific">Eragrostis curvula</name>
    <name type="common">weeping love grass</name>
    <dbReference type="NCBI Taxonomy" id="38414"/>
    <lineage>
        <taxon>Eukaryota</taxon>
        <taxon>Viridiplantae</taxon>
        <taxon>Streptophyta</taxon>
        <taxon>Embryophyta</taxon>
        <taxon>Tracheophyta</taxon>
        <taxon>Spermatophyta</taxon>
        <taxon>Magnoliopsida</taxon>
        <taxon>Liliopsida</taxon>
        <taxon>Poales</taxon>
        <taxon>Poaceae</taxon>
        <taxon>PACMAD clade</taxon>
        <taxon>Chloridoideae</taxon>
        <taxon>Eragrostideae</taxon>
        <taxon>Eragrostidinae</taxon>
        <taxon>Eragrostis</taxon>
    </lineage>
</organism>
<protein>
    <submittedName>
        <fullName evidence="2">Uncharacterized protein</fullName>
    </submittedName>
</protein>
<reference evidence="2 3" key="1">
    <citation type="journal article" date="2019" name="Sci. Rep.">
        <title>A high-quality genome of Eragrostis curvula grass provides insights into Poaceae evolution and supports new strategies to enhance forage quality.</title>
        <authorList>
            <person name="Carballo J."/>
            <person name="Santos B.A.C.M."/>
            <person name="Zappacosta D."/>
            <person name="Garbus I."/>
            <person name="Selva J.P."/>
            <person name="Gallo C.A."/>
            <person name="Diaz A."/>
            <person name="Albertini E."/>
            <person name="Caccamo M."/>
            <person name="Echenique V."/>
        </authorList>
    </citation>
    <scope>NUCLEOTIDE SEQUENCE [LARGE SCALE GENOMIC DNA]</scope>
    <source>
        <strain evidence="3">cv. Victoria</strain>
        <tissue evidence="2">Leaf</tissue>
    </source>
</reference>
<proteinExistence type="predicted"/>
<dbReference type="Proteomes" id="UP000324897">
    <property type="component" value="Unassembled WGS sequence"/>
</dbReference>